<evidence type="ECO:0000313" key="3">
    <source>
        <dbReference type="Proteomes" id="UP000031620"/>
    </source>
</evidence>
<dbReference type="HOGENOM" id="CLU_655167_0_0_9"/>
<protein>
    <submittedName>
        <fullName evidence="2">Transposase</fullName>
    </submittedName>
</protein>
<evidence type="ECO:0000259" key="1">
    <source>
        <dbReference type="Pfam" id="PF01609"/>
    </source>
</evidence>
<gene>
    <name evidence="2" type="ORF">LOOC260_101980</name>
</gene>
<proteinExistence type="predicted"/>
<organism evidence="2 3">
    <name type="scientific">Paucilactobacillus hokkaidonensis JCM 18461</name>
    <dbReference type="NCBI Taxonomy" id="1291742"/>
    <lineage>
        <taxon>Bacteria</taxon>
        <taxon>Bacillati</taxon>
        <taxon>Bacillota</taxon>
        <taxon>Bacilli</taxon>
        <taxon>Lactobacillales</taxon>
        <taxon>Lactobacillaceae</taxon>
        <taxon>Paucilactobacillus</taxon>
    </lineage>
</organism>
<dbReference type="Pfam" id="PF01609">
    <property type="entry name" value="DDE_Tnp_1"/>
    <property type="match status" value="1"/>
</dbReference>
<dbReference type="EMBL" id="AP014680">
    <property type="protein sequence ID" value="BAP84776.1"/>
    <property type="molecule type" value="Genomic_DNA"/>
</dbReference>
<dbReference type="InterPro" id="IPR002559">
    <property type="entry name" value="Transposase_11"/>
</dbReference>
<name>A0A0A1GWL5_9LACO</name>
<dbReference type="AlphaFoldDB" id="A0A0A1GWL5"/>
<dbReference type="Gene3D" id="3.90.350.10">
    <property type="entry name" value="Transposase Inhibitor Protein From Tn5, Chain A, domain 1"/>
    <property type="match status" value="1"/>
</dbReference>
<dbReference type="GO" id="GO:0003677">
    <property type="term" value="F:DNA binding"/>
    <property type="evidence" value="ECO:0007669"/>
    <property type="project" value="InterPro"/>
</dbReference>
<accession>A0A0A1GWL5</accession>
<reference evidence="2 3" key="1">
    <citation type="submission" date="2014-11" db="EMBL/GenBank/DDBJ databases">
        <title>Complete genome sequence and analysis of Lactobacillus hokkaidonensis LOOC260T.</title>
        <authorList>
            <person name="Tanizawa Y."/>
            <person name="Tohno M."/>
            <person name="Kaminuma E."/>
            <person name="Nakamura Y."/>
            <person name="Arita M."/>
        </authorList>
    </citation>
    <scope>NUCLEOTIDE SEQUENCE [LARGE SCALE GENOMIC DNA]</scope>
    <source>
        <strain evidence="2 3">LOOC260</strain>
    </source>
</reference>
<dbReference type="GO" id="GO:0004803">
    <property type="term" value="F:transposase activity"/>
    <property type="evidence" value="ECO:0007669"/>
    <property type="project" value="InterPro"/>
</dbReference>
<dbReference type="Proteomes" id="UP000031620">
    <property type="component" value="Chromosome"/>
</dbReference>
<feature type="domain" description="Transposase IS4-like" evidence="1">
    <location>
        <begin position="96"/>
        <end position="333"/>
    </location>
</feature>
<evidence type="ECO:0000313" key="2">
    <source>
        <dbReference type="EMBL" id="BAP84776.1"/>
    </source>
</evidence>
<dbReference type="RefSeq" id="WP_041092247.1">
    <property type="nucleotide sequence ID" value="NZ_AP014680.1"/>
</dbReference>
<dbReference type="KEGG" id="lho:LOOC260_101980"/>
<sequence length="414" mass="48085">MKSSEIYQAKREIINFCHQLTKGLSKPNAKFITDMIYGLAKGCSPLLSEISRALEEDIDLLSTIKRLSRNAMDFNDYAKLYHNYLDMIKRQIKDDMLVIVDNSDITKPYGEQFESLRRVHDGSKGGTEKGYLTANMSITTSQTKHPIPVYAHTFSVAEEGFSSANVETYQGLNYIDELFNQKKYTVVMDRGYDSNDIIQFLQNKKTDFIIRLTDKRWLKNGGRWYKVPELATRHKGKLALKSTIKGHQYQLKVSHLKVTLPAFSDENFFVVIVYGYGQKPMKLLTNKEINSKADVLRIVKGYILRWRTEESFRVQKQEYNLEKVRTLSLNSIRLIHNLINFLVGRNSIRIESAPLFNEILYHRAKSLKAKDKIKFYLYRYIRGLSVVLKADTVGIRIFKKVEHRVNPGQMRLII</sequence>
<dbReference type="GO" id="GO:0006313">
    <property type="term" value="P:DNA transposition"/>
    <property type="evidence" value="ECO:0007669"/>
    <property type="project" value="InterPro"/>
</dbReference>
<dbReference type="InterPro" id="IPR012337">
    <property type="entry name" value="RNaseH-like_sf"/>
</dbReference>
<dbReference type="SUPFAM" id="SSF53098">
    <property type="entry name" value="Ribonuclease H-like"/>
    <property type="match status" value="1"/>
</dbReference>